<dbReference type="InterPro" id="IPR051008">
    <property type="entry name" value="Telomere_Capping_Maintenance"/>
</dbReference>
<dbReference type="Proteomes" id="UP000266188">
    <property type="component" value="Unassembled WGS sequence"/>
</dbReference>
<evidence type="ECO:0000256" key="4">
    <source>
        <dbReference type="ARBA" id="ARBA00022989"/>
    </source>
</evidence>
<evidence type="ECO:0000256" key="1">
    <source>
        <dbReference type="ARBA" id="ARBA00004479"/>
    </source>
</evidence>
<keyword evidence="6" id="KW-0325">Glycoprotein</keyword>
<dbReference type="GO" id="GO:0016020">
    <property type="term" value="C:membrane"/>
    <property type="evidence" value="ECO:0007669"/>
    <property type="project" value="UniProtKB-SubCell"/>
</dbReference>
<comment type="similarity">
    <text evidence="8">Belongs to the MTC6 family.</text>
</comment>
<evidence type="ECO:0000256" key="6">
    <source>
        <dbReference type="ARBA" id="ARBA00023180"/>
    </source>
</evidence>
<keyword evidence="3" id="KW-0732">Signal</keyword>
<dbReference type="SUPFAM" id="SSF56436">
    <property type="entry name" value="C-type lectin-like"/>
    <property type="match status" value="1"/>
</dbReference>
<evidence type="ECO:0000256" key="9">
    <source>
        <dbReference type="ARBA" id="ARBA00039865"/>
    </source>
</evidence>
<evidence type="ECO:0000256" key="10">
    <source>
        <dbReference type="SAM" id="Phobius"/>
    </source>
</evidence>
<reference evidence="13" key="1">
    <citation type="submission" date="2017-02" db="EMBL/GenBank/DDBJ databases">
        <authorList>
            <person name="Tafer H."/>
            <person name="Lopandic K."/>
        </authorList>
    </citation>
    <scope>NUCLEOTIDE SEQUENCE [LARGE SCALE GENOMIC DNA]</scope>
    <source>
        <strain evidence="13">CBS 366.77</strain>
    </source>
</reference>
<comment type="subcellular location">
    <subcellularLocation>
        <location evidence="1">Membrane</location>
        <topology evidence="1">Single-pass type I membrane protein</topology>
    </subcellularLocation>
</comment>
<evidence type="ECO:0000313" key="12">
    <source>
        <dbReference type="EMBL" id="RJE21523.1"/>
    </source>
</evidence>
<evidence type="ECO:0000256" key="3">
    <source>
        <dbReference type="ARBA" id="ARBA00022729"/>
    </source>
</evidence>
<proteinExistence type="inferred from homology"/>
<dbReference type="OrthoDB" id="5573651at2759"/>
<keyword evidence="5 10" id="KW-0472">Membrane</keyword>
<feature type="domain" description="MTC6 partial TIM-barrel" evidence="11">
    <location>
        <begin position="19"/>
        <end position="360"/>
    </location>
</feature>
<dbReference type="InterPro" id="IPR057530">
    <property type="entry name" value="TIM-barrel_MTC6"/>
</dbReference>
<comment type="function">
    <text evidence="7">May be involved in telomere capping.</text>
</comment>
<dbReference type="Pfam" id="PF25506">
    <property type="entry name" value="TIM-barrel_MTC6"/>
    <property type="match status" value="1"/>
</dbReference>
<protein>
    <recommendedName>
        <fullName evidence="9">Maintenance of telomere capping protein 6</fullName>
    </recommendedName>
</protein>
<name>A0A3A2ZGX6_9EURO</name>
<gene>
    <name evidence="12" type="ORF">PHISCL_06127</name>
</gene>
<dbReference type="PANTHER" id="PTHR35518:SF2">
    <property type="entry name" value="MAINTENANCE OF TELOMERE CAPPING PROTEIN 6"/>
    <property type="match status" value="1"/>
</dbReference>
<keyword evidence="4 10" id="KW-1133">Transmembrane helix</keyword>
<evidence type="ECO:0000256" key="5">
    <source>
        <dbReference type="ARBA" id="ARBA00023136"/>
    </source>
</evidence>
<evidence type="ECO:0000256" key="8">
    <source>
        <dbReference type="ARBA" id="ARBA00038159"/>
    </source>
</evidence>
<sequence length="575" mass="63538">MSLNYNPDDSLIDAISVAVLLSERDVAGQIPINFVTTPAVSLRAACFGNNVFEPQSFGKCLSNLLDVGYRRLVVDLYWSAERRRWIFCPVSVPANGGHAARSNVSTSNGGAPLIQLGPYSCSDDLDVMSMISVLQGFFQHTNAQFNVYTTYIIFNLHVAASDSAPDQPPPNLSGDHFPTTSLGYILDSSLDQYIYKPSQLAEERSNLNESWYKVDDNYKPIVQYFTLHESSDGTQSTPDGWPCSKYVQLAKQRRLLFGYGNIASQLGGFSVAYEDEIMFPPNYLASREDVDVSNNGTLVSGCLYNPGATDVSQANSSWAVSSRIPIPNTPPTEDILQQLSTMVTNLTSCGLSPFLNTTLLDRTADADINIYRNISLSSSWAWAKGEPHDANGPAGEDGKNRCAMMDLTLGGHWRAANCTHVRHTACRVNNMPFTWVLSNTTSSYFDAPTACPDDTDFDVPRTGLENTYLFEYVMSQSKDIIDTSSLDPAKREIWLNFNSLHIASCWVTDGPEADCPYASDPQKLERRIVLVSTIAGIVICIVAALMLFVKCNANRRNSRRRRKVIEGWEYEGVPS</sequence>
<dbReference type="EMBL" id="MVGC01000222">
    <property type="protein sequence ID" value="RJE21523.1"/>
    <property type="molecule type" value="Genomic_DNA"/>
</dbReference>
<feature type="transmembrane region" description="Helical" evidence="10">
    <location>
        <begin position="528"/>
        <end position="553"/>
    </location>
</feature>
<keyword evidence="2 10" id="KW-0812">Transmembrane</keyword>
<keyword evidence="13" id="KW-1185">Reference proteome</keyword>
<organism evidence="12 13">
    <name type="scientific">Aspergillus sclerotialis</name>
    <dbReference type="NCBI Taxonomy" id="2070753"/>
    <lineage>
        <taxon>Eukaryota</taxon>
        <taxon>Fungi</taxon>
        <taxon>Dikarya</taxon>
        <taxon>Ascomycota</taxon>
        <taxon>Pezizomycotina</taxon>
        <taxon>Eurotiomycetes</taxon>
        <taxon>Eurotiomycetidae</taxon>
        <taxon>Eurotiales</taxon>
        <taxon>Aspergillaceae</taxon>
        <taxon>Aspergillus</taxon>
        <taxon>Aspergillus subgen. Polypaecilum</taxon>
    </lineage>
</organism>
<evidence type="ECO:0000259" key="11">
    <source>
        <dbReference type="Pfam" id="PF25506"/>
    </source>
</evidence>
<dbReference type="InterPro" id="IPR016187">
    <property type="entry name" value="CTDL_fold"/>
</dbReference>
<comment type="caution">
    <text evidence="12">The sequence shown here is derived from an EMBL/GenBank/DDBJ whole genome shotgun (WGS) entry which is preliminary data.</text>
</comment>
<evidence type="ECO:0000313" key="13">
    <source>
        <dbReference type="Proteomes" id="UP000266188"/>
    </source>
</evidence>
<evidence type="ECO:0000256" key="2">
    <source>
        <dbReference type="ARBA" id="ARBA00022692"/>
    </source>
</evidence>
<accession>A0A3A2ZGX6</accession>
<dbReference type="AlphaFoldDB" id="A0A3A2ZGX6"/>
<dbReference type="STRING" id="2070753.A0A3A2ZGX6"/>
<dbReference type="PANTHER" id="PTHR35518">
    <property type="entry name" value="MAINTENANCE OF TELOMOERE CAPPING"/>
    <property type="match status" value="1"/>
</dbReference>
<evidence type="ECO:0000256" key="7">
    <source>
        <dbReference type="ARBA" id="ARBA00037703"/>
    </source>
</evidence>